<feature type="region of interest" description="Disordered" evidence="1">
    <location>
        <begin position="205"/>
        <end position="232"/>
    </location>
</feature>
<evidence type="ECO:0000313" key="3">
    <source>
        <dbReference type="EMBL" id="KAK8753244.1"/>
    </source>
</evidence>
<dbReference type="Proteomes" id="UP001445076">
    <property type="component" value="Unassembled WGS sequence"/>
</dbReference>
<accession>A0AAW0YNB7</accession>
<feature type="region of interest" description="Disordered" evidence="1">
    <location>
        <begin position="65"/>
        <end position="86"/>
    </location>
</feature>
<keyword evidence="2" id="KW-0732">Signal</keyword>
<sequence>MTGASGLMFMVLMVVSSVAAYSNYYNYYYQNGYPTLCGLSALRGAAYYGYYASRRDDVYRYHKRRYRGPHQRSNKQRYGRSIRNPPSKEENLLLSAVGQLDHEGCILKLLCHLQTREEDARSLEENVLVDMFANITETSYNAPFIHALYIGTNTYNPTECNSYFSKCPLNDVQLGDLLQQAWSCGSNLYDDDLPQNQHVSAIDQDNLSNGTQNMSRATHNTSASTLNTSHTT</sequence>
<proteinExistence type="predicted"/>
<reference evidence="3 4" key="1">
    <citation type="journal article" date="2024" name="BMC Genomics">
        <title>Genome assembly of redclaw crayfish (Cherax quadricarinatus) provides insights into its immune adaptation and hypoxia tolerance.</title>
        <authorList>
            <person name="Liu Z."/>
            <person name="Zheng J."/>
            <person name="Li H."/>
            <person name="Fang K."/>
            <person name="Wang S."/>
            <person name="He J."/>
            <person name="Zhou D."/>
            <person name="Weng S."/>
            <person name="Chi M."/>
            <person name="Gu Z."/>
            <person name="He J."/>
            <person name="Li F."/>
            <person name="Wang M."/>
        </authorList>
    </citation>
    <scope>NUCLEOTIDE SEQUENCE [LARGE SCALE GENOMIC DNA]</scope>
    <source>
        <strain evidence="3">ZL_2023a</strain>
    </source>
</reference>
<dbReference type="EMBL" id="JARKIK010000003">
    <property type="protein sequence ID" value="KAK8753244.1"/>
    <property type="molecule type" value="Genomic_DNA"/>
</dbReference>
<dbReference type="AlphaFoldDB" id="A0AAW0YNB7"/>
<evidence type="ECO:0000313" key="4">
    <source>
        <dbReference type="Proteomes" id="UP001445076"/>
    </source>
</evidence>
<comment type="caution">
    <text evidence="3">The sequence shown here is derived from an EMBL/GenBank/DDBJ whole genome shotgun (WGS) entry which is preliminary data.</text>
</comment>
<evidence type="ECO:0000256" key="2">
    <source>
        <dbReference type="SAM" id="SignalP"/>
    </source>
</evidence>
<evidence type="ECO:0000256" key="1">
    <source>
        <dbReference type="SAM" id="MobiDB-lite"/>
    </source>
</evidence>
<protein>
    <submittedName>
        <fullName evidence="3">Uncharacterized protein</fullName>
    </submittedName>
</protein>
<name>A0AAW0YNB7_CHEQU</name>
<feature type="compositionally biased region" description="Basic residues" evidence="1">
    <location>
        <begin position="65"/>
        <end position="80"/>
    </location>
</feature>
<organism evidence="3 4">
    <name type="scientific">Cherax quadricarinatus</name>
    <name type="common">Australian red claw crayfish</name>
    <dbReference type="NCBI Taxonomy" id="27406"/>
    <lineage>
        <taxon>Eukaryota</taxon>
        <taxon>Metazoa</taxon>
        <taxon>Ecdysozoa</taxon>
        <taxon>Arthropoda</taxon>
        <taxon>Crustacea</taxon>
        <taxon>Multicrustacea</taxon>
        <taxon>Malacostraca</taxon>
        <taxon>Eumalacostraca</taxon>
        <taxon>Eucarida</taxon>
        <taxon>Decapoda</taxon>
        <taxon>Pleocyemata</taxon>
        <taxon>Astacidea</taxon>
        <taxon>Parastacoidea</taxon>
        <taxon>Parastacidae</taxon>
        <taxon>Cherax</taxon>
    </lineage>
</organism>
<feature type="chain" id="PRO_5043463494" evidence="2">
    <location>
        <begin position="21"/>
        <end position="232"/>
    </location>
</feature>
<keyword evidence="4" id="KW-1185">Reference proteome</keyword>
<gene>
    <name evidence="3" type="ORF">OTU49_003481</name>
</gene>
<feature type="signal peptide" evidence="2">
    <location>
        <begin position="1"/>
        <end position="20"/>
    </location>
</feature>